<reference evidence="6 7" key="1">
    <citation type="submission" date="2020-06" db="EMBL/GenBank/DDBJ databases">
        <title>Draft genome of Uliginosibacterium sp. IMCC34675.</title>
        <authorList>
            <person name="Song J."/>
        </authorList>
    </citation>
    <scope>NUCLEOTIDE SEQUENCE [LARGE SCALE GENOMIC DNA]</scope>
    <source>
        <strain evidence="6 7">IMCC34675</strain>
    </source>
</reference>
<keyword evidence="4" id="KW-0949">S-adenosyl-L-methionine</keyword>
<dbReference type="PIRSF" id="PIRSF003085">
    <property type="entry name" value="CMAS"/>
    <property type="match status" value="1"/>
</dbReference>
<dbReference type="Proteomes" id="UP000778523">
    <property type="component" value="Unassembled WGS sequence"/>
</dbReference>
<dbReference type="SUPFAM" id="SSF53335">
    <property type="entry name" value="S-adenosyl-L-methionine-dependent methyltransferases"/>
    <property type="match status" value="1"/>
</dbReference>
<dbReference type="InterPro" id="IPR050723">
    <property type="entry name" value="CFA/CMAS"/>
</dbReference>
<comment type="caution">
    <text evidence="6">The sequence shown here is derived from an EMBL/GenBank/DDBJ whole genome shotgun (WGS) entry which is preliminary data.</text>
</comment>
<evidence type="ECO:0000256" key="2">
    <source>
        <dbReference type="ARBA" id="ARBA00022603"/>
    </source>
</evidence>
<keyword evidence="3" id="KW-0808">Transferase</keyword>
<dbReference type="EMBL" id="JABCSC020000002">
    <property type="protein sequence ID" value="NSL55068.1"/>
    <property type="molecule type" value="Genomic_DNA"/>
</dbReference>
<gene>
    <name evidence="6" type="ORF">HJ583_008550</name>
</gene>
<name>A0ABX2IEQ1_9RHOO</name>
<dbReference type="Pfam" id="PF02353">
    <property type="entry name" value="CMAS"/>
    <property type="match status" value="1"/>
</dbReference>
<protein>
    <submittedName>
        <fullName evidence="6">Class I SAM-dependent methyltransferase</fullName>
    </submittedName>
</protein>
<dbReference type="RefSeq" id="WP_170021542.1">
    <property type="nucleotide sequence ID" value="NZ_JABCSC020000002.1"/>
</dbReference>
<dbReference type="Gene3D" id="3.40.50.150">
    <property type="entry name" value="Vaccinia Virus protein VP39"/>
    <property type="match status" value="1"/>
</dbReference>
<evidence type="ECO:0000313" key="7">
    <source>
        <dbReference type="Proteomes" id="UP000778523"/>
    </source>
</evidence>
<evidence type="ECO:0000256" key="3">
    <source>
        <dbReference type="ARBA" id="ARBA00022679"/>
    </source>
</evidence>
<keyword evidence="2 6" id="KW-0489">Methyltransferase</keyword>
<dbReference type="GO" id="GO:0032259">
    <property type="term" value="P:methylation"/>
    <property type="evidence" value="ECO:0007669"/>
    <property type="project" value="UniProtKB-KW"/>
</dbReference>
<dbReference type="CDD" id="cd02440">
    <property type="entry name" value="AdoMet_MTases"/>
    <property type="match status" value="1"/>
</dbReference>
<comment type="similarity">
    <text evidence="1">Belongs to the CFA/CMAS family.</text>
</comment>
<evidence type="ECO:0000256" key="4">
    <source>
        <dbReference type="ARBA" id="ARBA00022691"/>
    </source>
</evidence>
<evidence type="ECO:0000256" key="1">
    <source>
        <dbReference type="ARBA" id="ARBA00010815"/>
    </source>
</evidence>
<keyword evidence="5" id="KW-0443">Lipid metabolism</keyword>
<dbReference type="InterPro" id="IPR029063">
    <property type="entry name" value="SAM-dependent_MTases_sf"/>
</dbReference>
<dbReference type="PANTHER" id="PTHR43667:SF1">
    <property type="entry name" value="CYCLOPROPANE-FATTY-ACYL-PHOSPHOLIPID SYNTHASE"/>
    <property type="match status" value="1"/>
</dbReference>
<sequence length="463" mass="52031">MLDSAPAAVASYPLPQPLLTINPAGDAALQRGSLEATHLLKHLFRSFDGHLALRLWNGKILSLGQGAPVDAAHAFMLICHTPQIVRAIVLGRDRLRLAEAYFRGDIDIEGSFFAALRLKDHLNSICLSSLDRLRAVFKALRLHAATRSRKNNTPGSSSLHARVVKRHSKTENQGAIQFHYDVSNVFYALWLDKAMVYSCAYFEQPDDTLEQAQQAKLEHICRKLLLKSGDHFLDIGCGWGALIIYATQHYGVRAHGITLSQRQLDMARHRIAQAGIEDRVSVELCDYRDLPGQDAYDKIASIGMFEHVGLKNLPAYFAKVIHLLKPGGLFLNHGITHDVEGWEKTSSTEFINRYVFPDGQLDTISNIQRGMERAGLEIADVESLRAHYALTLRHWVARLEQTHEQALEHVSEPTWRIWRLYMAACALEFESGEIGIYQVLASKRVRSPTALPLTRRYLYPAVA</sequence>
<evidence type="ECO:0000256" key="5">
    <source>
        <dbReference type="ARBA" id="ARBA00023098"/>
    </source>
</evidence>
<organism evidence="6 7">
    <name type="scientific">Uliginosibacterium aquaticum</name>
    <dbReference type="NCBI Taxonomy" id="2731212"/>
    <lineage>
        <taxon>Bacteria</taxon>
        <taxon>Pseudomonadati</taxon>
        <taxon>Pseudomonadota</taxon>
        <taxon>Betaproteobacteria</taxon>
        <taxon>Rhodocyclales</taxon>
        <taxon>Zoogloeaceae</taxon>
        <taxon>Uliginosibacterium</taxon>
    </lineage>
</organism>
<accession>A0ABX2IEQ1</accession>
<dbReference type="GO" id="GO:0008168">
    <property type="term" value="F:methyltransferase activity"/>
    <property type="evidence" value="ECO:0007669"/>
    <property type="project" value="UniProtKB-KW"/>
</dbReference>
<dbReference type="PANTHER" id="PTHR43667">
    <property type="entry name" value="CYCLOPROPANE-FATTY-ACYL-PHOSPHOLIPID SYNTHASE"/>
    <property type="match status" value="1"/>
</dbReference>
<evidence type="ECO:0000313" key="6">
    <source>
        <dbReference type="EMBL" id="NSL55068.1"/>
    </source>
</evidence>
<keyword evidence="7" id="KW-1185">Reference proteome</keyword>
<dbReference type="InterPro" id="IPR003333">
    <property type="entry name" value="CMAS"/>
</dbReference>
<proteinExistence type="inferred from homology"/>